<reference evidence="2 3" key="1">
    <citation type="submission" date="2019-02" db="EMBL/GenBank/DDBJ databases">
        <title>Genome sequencing of the rare red list fungi Antrodiella citrinella (Flaviporus citrinellus).</title>
        <authorList>
            <person name="Buettner E."/>
            <person name="Kellner H."/>
        </authorList>
    </citation>
    <scope>NUCLEOTIDE SEQUENCE [LARGE SCALE GENOMIC DNA]</scope>
    <source>
        <strain evidence="2 3">DSM 108506</strain>
    </source>
</reference>
<dbReference type="AlphaFoldDB" id="A0A4S4N6T2"/>
<feature type="chain" id="PRO_5020267540" description="C2H2-type domain-containing protein" evidence="1">
    <location>
        <begin position="21"/>
        <end position="93"/>
    </location>
</feature>
<sequence length="93" mass="10481">MTGAWHVAAYFSMAFRRVIASDVAFTVPLMVAQIYGETITIELVPDDTPASDFEELAVLQHTNRHVVQLNCRHCSFRYSAAQEALGHERMNPE</sequence>
<evidence type="ECO:0000256" key="1">
    <source>
        <dbReference type="SAM" id="SignalP"/>
    </source>
</evidence>
<evidence type="ECO:0000313" key="2">
    <source>
        <dbReference type="EMBL" id="THH33708.1"/>
    </source>
</evidence>
<organism evidence="2 3">
    <name type="scientific">Antrodiella citrinella</name>
    <dbReference type="NCBI Taxonomy" id="2447956"/>
    <lineage>
        <taxon>Eukaryota</taxon>
        <taxon>Fungi</taxon>
        <taxon>Dikarya</taxon>
        <taxon>Basidiomycota</taxon>
        <taxon>Agaricomycotina</taxon>
        <taxon>Agaricomycetes</taxon>
        <taxon>Polyporales</taxon>
        <taxon>Steccherinaceae</taxon>
        <taxon>Antrodiella</taxon>
    </lineage>
</organism>
<gene>
    <name evidence="2" type="ORF">EUX98_g390</name>
</gene>
<name>A0A4S4N6T2_9APHY</name>
<evidence type="ECO:0008006" key="4">
    <source>
        <dbReference type="Google" id="ProtNLM"/>
    </source>
</evidence>
<evidence type="ECO:0000313" key="3">
    <source>
        <dbReference type="Proteomes" id="UP000308730"/>
    </source>
</evidence>
<feature type="signal peptide" evidence="1">
    <location>
        <begin position="1"/>
        <end position="20"/>
    </location>
</feature>
<proteinExistence type="predicted"/>
<protein>
    <recommendedName>
        <fullName evidence="4">C2H2-type domain-containing protein</fullName>
    </recommendedName>
</protein>
<keyword evidence="1" id="KW-0732">Signal</keyword>
<accession>A0A4S4N6T2</accession>
<dbReference type="Proteomes" id="UP000308730">
    <property type="component" value="Unassembled WGS sequence"/>
</dbReference>
<comment type="caution">
    <text evidence="2">The sequence shown here is derived from an EMBL/GenBank/DDBJ whole genome shotgun (WGS) entry which is preliminary data.</text>
</comment>
<dbReference type="EMBL" id="SGPM01000003">
    <property type="protein sequence ID" value="THH33708.1"/>
    <property type="molecule type" value="Genomic_DNA"/>
</dbReference>
<keyword evidence="3" id="KW-1185">Reference proteome</keyword>